<organism evidence="2 3">
    <name type="scientific">Candidatus Thiodiazotropha endoloripes</name>
    <dbReference type="NCBI Taxonomy" id="1818881"/>
    <lineage>
        <taxon>Bacteria</taxon>
        <taxon>Pseudomonadati</taxon>
        <taxon>Pseudomonadota</taxon>
        <taxon>Gammaproteobacteria</taxon>
        <taxon>Chromatiales</taxon>
        <taxon>Sedimenticolaceae</taxon>
        <taxon>Candidatus Thiodiazotropha</taxon>
    </lineage>
</organism>
<dbReference type="NCBIfam" id="NF003545">
    <property type="entry name" value="PRK05205.1-1"/>
    <property type="match status" value="1"/>
</dbReference>
<keyword evidence="2" id="KW-0808">Transferase</keyword>
<sequence length="187" mass="20521">MSDNTTFMQADGVESLIDVMAGKIWTLINDKGISDPLMVGIRTGGVWLAERLHQELGLRDPLGTLDISFYRDDFTRIGMNPEVHPSDLPIPVDDRHIILVDDVLHTGRTIRAALNEIFDYGRPASITLATLVDRSGRELPIQPDVTGLHPSLDPDQHITLIGPDPLGLILGAKTNRSSRGDEQGKDV</sequence>
<evidence type="ECO:0000313" key="2">
    <source>
        <dbReference type="EMBL" id="ODB95318.1"/>
    </source>
</evidence>
<dbReference type="InterPro" id="IPR000836">
    <property type="entry name" value="PRTase_dom"/>
</dbReference>
<comment type="caution">
    <text evidence="2">The sequence shown here is derived from an EMBL/GenBank/DDBJ whole genome shotgun (WGS) entry which is preliminary data.</text>
</comment>
<dbReference type="STRING" id="1818881.A3196_00200"/>
<protein>
    <submittedName>
        <fullName evidence="2">Bifunctional pyr operon transcriptional regulator/uracil phosphoribosyltransferase</fullName>
    </submittedName>
</protein>
<dbReference type="PANTHER" id="PTHR11608:SF0">
    <property type="entry name" value="BIFUNCTIONAL PROTEIN PYRR"/>
    <property type="match status" value="1"/>
</dbReference>
<evidence type="ECO:0000313" key="3">
    <source>
        <dbReference type="Proteomes" id="UP000094849"/>
    </source>
</evidence>
<dbReference type="CDD" id="cd06223">
    <property type="entry name" value="PRTases_typeI"/>
    <property type="match status" value="1"/>
</dbReference>
<dbReference type="Proteomes" id="UP000094849">
    <property type="component" value="Unassembled WGS sequence"/>
</dbReference>
<dbReference type="AlphaFoldDB" id="A0A1E2UKP4"/>
<dbReference type="Pfam" id="PF00156">
    <property type="entry name" value="Pribosyltran"/>
    <property type="match status" value="1"/>
</dbReference>
<dbReference type="InterPro" id="IPR029057">
    <property type="entry name" value="PRTase-like"/>
</dbReference>
<keyword evidence="2" id="KW-0328">Glycosyltransferase</keyword>
<proteinExistence type="predicted"/>
<dbReference type="Gene3D" id="3.40.50.2020">
    <property type="match status" value="1"/>
</dbReference>
<dbReference type="SUPFAM" id="SSF53271">
    <property type="entry name" value="PRTase-like"/>
    <property type="match status" value="1"/>
</dbReference>
<keyword evidence="3" id="KW-1185">Reference proteome</keyword>
<dbReference type="InterPro" id="IPR050137">
    <property type="entry name" value="PyrR_bifunctional"/>
</dbReference>
<accession>A0A1E2UKP4</accession>
<gene>
    <name evidence="2" type="ORF">A3196_00200</name>
</gene>
<dbReference type="PANTHER" id="PTHR11608">
    <property type="entry name" value="BIFUNCTIONAL PROTEIN PYRR"/>
    <property type="match status" value="1"/>
</dbReference>
<name>A0A1E2UKP4_9GAMM</name>
<feature type="domain" description="Phosphoribosyltransferase" evidence="1">
    <location>
        <begin position="18"/>
        <end position="146"/>
    </location>
</feature>
<dbReference type="GO" id="GO:0016757">
    <property type="term" value="F:glycosyltransferase activity"/>
    <property type="evidence" value="ECO:0007669"/>
    <property type="project" value="UniProtKB-KW"/>
</dbReference>
<evidence type="ECO:0000259" key="1">
    <source>
        <dbReference type="Pfam" id="PF00156"/>
    </source>
</evidence>
<dbReference type="RefSeq" id="WP_069003957.1">
    <property type="nucleotide sequence ID" value="NZ_LVJW01000006.1"/>
</dbReference>
<dbReference type="EMBL" id="LVJZ01000003">
    <property type="protein sequence ID" value="ODB95318.1"/>
    <property type="molecule type" value="Genomic_DNA"/>
</dbReference>
<reference evidence="2 3" key="1">
    <citation type="submission" date="2016-03" db="EMBL/GenBank/DDBJ databases">
        <title>Chemosynthetic sulphur-oxidizing symbionts of marine invertebrate animals are capable of nitrogen fixation.</title>
        <authorList>
            <person name="Petersen J.M."/>
            <person name="Kemper A."/>
            <person name="Gruber-Vodicka H."/>
            <person name="Cardini U."/>
            <person name="Geest Mvander."/>
            <person name="Kleiner M."/>
            <person name="Bulgheresi S."/>
            <person name="Fussmann M."/>
            <person name="Herbold C."/>
            <person name="Seah B.K.B."/>
            <person name="Antony C.Paul."/>
            <person name="Liu D."/>
            <person name="Belitz A."/>
            <person name="Weber M."/>
        </authorList>
    </citation>
    <scope>NUCLEOTIDE SEQUENCE [LARGE SCALE GENOMIC DNA]</scope>
    <source>
        <strain evidence="2">G_D</strain>
    </source>
</reference>